<protein>
    <submittedName>
        <fullName evidence="1">Uncharacterized protein</fullName>
    </submittedName>
</protein>
<sequence length="8" mass="919">MAQRLAMV</sequence>
<evidence type="ECO:0000313" key="1">
    <source>
        <dbReference type="EMBL" id="JAD31044.1"/>
    </source>
</evidence>
<name>A0A0A8YVA0_ARUDO</name>
<organism evidence="1">
    <name type="scientific">Arundo donax</name>
    <name type="common">Giant reed</name>
    <name type="synonym">Donax arundinaceus</name>
    <dbReference type="NCBI Taxonomy" id="35708"/>
    <lineage>
        <taxon>Eukaryota</taxon>
        <taxon>Viridiplantae</taxon>
        <taxon>Streptophyta</taxon>
        <taxon>Embryophyta</taxon>
        <taxon>Tracheophyta</taxon>
        <taxon>Spermatophyta</taxon>
        <taxon>Magnoliopsida</taxon>
        <taxon>Liliopsida</taxon>
        <taxon>Poales</taxon>
        <taxon>Poaceae</taxon>
        <taxon>PACMAD clade</taxon>
        <taxon>Arundinoideae</taxon>
        <taxon>Arundineae</taxon>
        <taxon>Arundo</taxon>
    </lineage>
</organism>
<accession>A0A0A8YVA0</accession>
<reference evidence="1" key="2">
    <citation type="journal article" date="2015" name="Data Brief">
        <title>Shoot transcriptome of the giant reed, Arundo donax.</title>
        <authorList>
            <person name="Barrero R.A."/>
            <person name="Guerrero F.D."/>
            <person name="Moolhuijzen P."/>
            <person name="Goolsby J.A."/>
            <person name="Tidwell J."/>
            <person name="Bellgard S.E."/>
            <person name="Bellgard M.I."/>
        </authorList>
    </citation>
    <scope>NUCLEOTIDE SEQUENCE</scope>
    <source>
        <tissue evidence="1">Shoot tissue taken approximately 20 cm above the soil surface</tissue>
    </source>
</reference>
<proteinExistence type="predicted"/>
<reference evidence="1" key="1">
    <citation type="submission" date="2014-09" db="EMBL/GenBank/DDBJ databases">
        <authorList>
            <person name="Magalhaes I.L.F."/>
            <person name="Oliveira U."/>
            <person name="Santos F.R."/>
            <person name="Vidigal T.H.D.A."/>
            <person name="Brescovit A.D."/>
            <person name="Santos A.J."/>
        </authorList>
    </citation>
    <scope>NUCLEOTIDE SEQUENCE</scope>
    <source>
        <tissue evidence="1">Shoot tissue taken approximately 20 cm above the soil surface</tissue>
    </source>
</reference>
<dbReference type="EMBL" id="GBRH01266851">
    <property type="protein sequence ID" value="JAD31044.1"/>
    <property type="molecule type" value="Transcribed_RNA"/>
</dbReference>